<dbReference type="SUPFAM" id="SSF50249">
    <property type="entry name" value="Nucleic acid-binding proteins"/>
    <property type="match status" value="1"/>
</dbReference>
<dbReference type="PROSITE" id="PS51857">
    <property type="entry name" value="CSD_2"/>
    <property type="match status" value="1"/>
</dbReference>
<keyword evidence="2" id="KW-0812">Transmembrane</keyword>
<feature type="domain" description="CSD" evidence="3">
    <location>
        <begin position="2"/>
        <end position="67"/>
    </location>
</feature>
<dbReference type="InterPro" id="IPR012340">
    <property type="entry name" value="NA-bd_OB-fold"/>
</dbReference>
<accession>A0ABP8PY97</accession>
<evidence type="ECO:0000313" key="5">
    <source>
        <dbReference type="Proteomes" id="UP001501321"/>
    </source>
</evidence>
<dbReference type="InterPro" id="IPR052069">
    <property type="entry name" value="Ca-reg_mRNA-binding_domain"/>
</dbReference>
<evidence type="ECO:0000313" key="4">
    <source>
        <dbReference type="EMBL" id="GAA4494552.1"/>
    </source>
</evidence>
<feature type="transmembrane region" description="Helical" evidence="2">
    <location>
        <begin position="83"/>
        <end position="101"/>
    </location>
</feature>
<sequence length="205" mass="23120">MQLQGTLSLWNDKRGFGFVDPDGGGVRAFVHITAFDSPGLRPEQGDRISYRLGRDELGRAVARHVRLTEAQAQERAPRGRPNAWAQALLLGLAGLLSTGLLLGRFPLWLPMAYLLVSLITYLCYARDKWAARTGHWRTRERTLHLLSLLGGWPGALLAQQRLRHKTRKRSFLLPFSLSVATHLGGLFYLLVNPQSQYWLRRLLAG</sequence>
<organism evidence="4 5">
    <name type="scientific">Pseudaeromonas paramecii</name>
    <dbReference type="NCBI Taxonomy" id="2138166"/>
    <lineage>
        <taxon>Bacteria</taxon>
        <taxon>Pseudomonadati</taxon>
        <taxon>Pseudomonadota</taxon>
        <taxon>Gammaproteobacteria</taxon>
        <taxon>Aeromonadales</taxon>
        <taxon>Aeromonadaceae</taxon>
        <taxon>Pseudaeromonas</taxon>
    </lineage>
</organism>
<proteinExistence type="predicted"/>
<evidence type="ECO:0000256" key="2">
    <source>
        <dbReference type="SAM" id="Phobius"/>
    </source>
</evidence>
<comment type="caution">
    <text evidence="4">The sequence shown here is derived from an EMBL/GenBank/DDBJ whole genome shotgun (WGS) entry which is preliminary data.</text>
</comment>
<gene>
    <name evidence="4" type="ORF">GCM10023095_06320</name>
</gene>
<evidence type="ECO:0000256" key="1">
    <source>
        <dbReference type="ARBA" id="ARBA00022553"/>
    </source>
</evidence>
<dbReference type="PANTHER" id="PTHR12962:SF1">
    <property type="entry name" value="COLD SHOCK DOMAIN-CONTAINING PROTEIN CG9705"/>
    <property type="match status" value="1"/>
</dbReference>
<dbReference type="InterPro" id="IPR011129">
    <property type="entry name" value="CSD"/>
</dbReference>
<keyword evidence="2" id="KW-1133">Transmembrane helix</keyword>
<evidence type="ECO:0000259" key="3">
    <source>
        <dbReference type="PROSITE" id="PS51857"/>
    </source>
</evidence>
<dbReference type="Pfam" id="PF06961">
    <property type="entry name" value="DUF1294"/>
    <property type="match status" value="1"/>
</dbReference>
<feature type="transmembrane region" description="Helical" evidence="2">
    <location>
        <begin position="171"/>
        <end position="191"/>
    </location>
</feature>
<dbReference type="RefSeq" id="WP_345009974.1">
    <property type="nucleotide sequence ID" value="NZ_BAABFC010000003.1"/>
</dbReference>
<reference evidence="5" key="1">
    <citation type="journal article" date="2019" name="Int. J. Syst. Evol. Microbiol.">
        <title>The Global Catalogue of Microorganisms (GCM) 10K type strain sequencing project: providing services to taxonomists for standard genome sequencing and annotation.</title>
        <authorList>
            <consortium name="The Broad Institute Genomics Platform"/>
            <consortium name="The Broad Institute Genome Sequencing Center for Infectious Disease"/>
            <person name="Wu L."/>
            <person name="Ma J."/>
        </authorList>
    </citation>
    <scope>NUCLEOTIDE SEQUENCE [LARGE SCALE GENOMIC DNA]</scope>
    <source>
        <strain evidence="5">JCM 32226</strain>
    </source>
</reference>
<keyword evidence="2" id="KW-0472">Membrane</keyword>
<keyword evidence="5" id="KW-1185">Reference proteome</keyword>
<dbReference type="Pfam" id="PF00313">
    <property type="entry name" value="CSD"/>
    <property type="match status" value="1"/>
</dbReference>
<dbReference type="InterPro" id="IPR010718">
    <property type="entry name" value="DUF1294"/>
</dbReference>
<keyword evidence="1" id="KW-0597">Phosphoprotein</keyword>
<dbReference type="CDD" id="cd04458">
    <property type="entry name" value="CSP_CDS"/>
    <property type="match status" value="1"/>
</dbReference>
<dbReference type="Proteomes" id="UP001501321">
    <property type="component" value="Unassembled WGS sequence"/>
</dbReference>
<protein>
    <submittedName>
        <fullName evidence="4">Cold shock and DUF1294 domain-containing protein</fullName>
    </submittedName>
</protein>
<dbReference type="PANTHER" id="PTHR12962">
    <property type="entry name" value="CALCIUM-REGULATED HEAT STABLE PROTEIN CRHSP-24-RELATED"/>
    <property type="match status" value="1"/>
</dbReference>
<feature type="transmembrane region" description="Helical" evidence="2">
    <location>
        <begin position="107"/>
        <end position="124"/>
    </location>
</feature>
<name>A0ABP8PY97_9GAMM</name>
<dbReference type="InterPro" id="IPR002059">
    <property type="entry name" value="CSP_DNA-bd"/>
</dbReference>
<dbReference type="Gene3D" id="2.40.50.140">
    <property type="entry name" value="Nucleic acid-binding proteins"/>
    <property type="match status" value="1"/>
</dbReference>
<dbReference type="SMART" id="SM00357">
    <property type="entry name" value="CSP"/>
    <property type="match status" value="1"/>
</dbReference>
<dbReference type="EMBL" id="BAABFC010000003">
    <property type="protein sequence ID" value="GAA4494552.1"/>
    <property type="molecule type" value="Genomic_DNA"/>
</dbReference>